<proteinExistence type="predicted"/>
<evidence type="ECO:0000313" key="1">
    <source>
        <dbReference type="EMBL" id="KAK9305236.1"/>
    </source>
</evidence>
<comment type="caution">
    <text evidence="1">The sequence shown here is derived from an EMBL/GenBank/DDBJ whole genome shotgun (WGS) entry which is preliminary data.</text>
</comment>
<accession>A0AAW1A663</accession>
<name>A0AAW1A663_9HYME</name>
<sequence length="167" mass="19749">MTNSCEFFPTEYTRNYRKKKIQPAVIVYHKDYFTDRIEEGEIDPRIASIPTQLDETAEQLVHKHIFNRLRTVYQVSYVHRWIPRDGKQVEEIKEKDHLQSELITYIRNLYFNPHGEKVLAPPVTAKRILGYIRPKLLHGNISMYEDTFGRTGATIIIKENEKKICNV</sequence>
<dbReference type="Proteomes" id="UP001432146">
    <property type="component" value="Unassembled WGS sequence"/>
</dbReference>
<protein>
    <submittedName>
        <fullName evidence="1">Uncharacterized protein</fullName>
    </submittedName>
</protein>
<dbReference type="EMBL" id="JAWNGG020000054">
    <property type="protein sequence ID" value="KAK9305236.1"/>
    <property type="molecule type" value="Genomic_DNA"/>
</dbReference>
<gene>
    <name evidence="1" type="ORF">QLX08_003671</name>
</gene>
<reference evidence="1 2" key="1">
    <citation type="submission" date="2024-05" db="EMBL/GenBank/DDBJ databases">
        <title>The nuclear and mitochondrial genome assemblies of Tetragonisca angustula (Apidae: Meliponini), a tiny yet remarkable pollinator in the Neotropics.</title>
        <authorList>
            <person name="Ferrari R."/>
            <person name="Ricardo P.C."/>
            <person name="Dias F.C."/>
            <person name="Araujo N.S."/>
            <person name="Soares D.O."/>
            <person name="Zhou Q.-S."/>
            <person name="Zhu C.-D."/>
            <person name="Coutinho L."/>
            <person name="Airas M.C."/>
            <person name="Batista T.M."/>
        </authorList>
    </citation>
    <scope>NUCLEOTIDE SEQUENCE [LARGE SCALE GENOMIC DNA]</scope>
    <source>
        <strain evidence="1">ASF017062</strain>
        <tissue evidence="1">Abdomen</tissue>
    </source>
</reference>
<evidence type="ECO:0000313" key="2">
    <source>
        <dbReference type="Proteomes" id="UP001432146"/>
    </source>
</evidence>
<organism evidence="1 2">
    <name type="scientific">Tetragonisca angustula</name>
    <dbReference type="NCBI Taxonomy" id="166442"/>
    <lineage>
        <taxon>Eukaryota</taxon>
        <taxon>Metazoa</taxon>
        <taxon>Ecdysozoa</taxon>
        <taxon>Arthropoda</taxon>
        <taxon>Hexapoda</taxon>
        <taxon>Insecta</taxon>
        <taxon>Pterygota</taxon>
        <taxon>Neoptera</taxon>
        <taxon>Endopterygota</taxon>
        <taxon>Hymenoptera</taxon>
        <taxon>Apocrita</taxon>
        <taxon>Aculeata</taxon>
        <taxon>Apoidea</taxon>
        <taxon>Anthophila</taxon>
        <taxon>Apidae</taxon>
        <taxon>Tetragonisca</taxon>
    </lineage>
</organism>
<keyword evidence="2" id="KW-1185">Reference proteome</keyword>
<dbReference type="AlphaFoldDB" id="A0AAW1A663"/>